<dbReference type="PROSITE" id="PS50828">
    <property type="entry name" value="SMR"/>
    <property type="match status" value="1"/>
</dbReference>
<reference evidence="2" key="1">
    <citation type="journal article" date="2015" name="Nature">
        <title>Complex archaea that bridge the gap between prokaryotes and eukaryotes.</title>
        <authorList>
            <person name="Spang A."/>
            <person name="Saw J.H."/>
            <person name="Jorgensen S.L."/>
            <person name="Zaremba-Niedzwiedzka K."/>
            <person name="Martijn J."/>
            <person name="Lind A.E."/>
            <person name="van Eijk R."/>
            <person name="Schleper C."/>
            <person name="Guy L."/>
            <person name="Ettema T.J."/>
        </authorList>
    </citation>
    <scope>NUCLEOTIDE SEQUENCE</scope>
</reference>
<evidence type="ECO:0000313" key="2">
    <source>
        <dbReference type="EMBL" id="KKN55427.1"/>
    </source>
</evidence>
<organism evidence="2">
    <name type="scientific">marine sediment metagenome</name>
    <dbReference type="NCBI Taxonomy" id="412755"/>
    <lineage>
        <taxon>unclassified sequences</taxon>
        <taxon>metagenomes</taxon>
        <taxon>ecological metagenomes</taxon>
    </lineage>
</organism>
<evidence type="ECO:0000259" key="1">
    <source>
        <dbReference type="PROSITE" id="PS50828"/>
    </source>
</evidence>
<dbReference type="SUPFAM" id="SSF160443">
    <property type="entry name" value="SMR domain-like"/>
    <property type="match status" value="1"/>
</dbReference>
<dbReference type="EMBL" id="LAZR01000885">
    <property type="protein sequence ID" value="KKN55427.1"/>
    <property type="molecule type" value="Genomic_DNA"/>
</dbReference>
<dbReference type="AlphaFoldDB" id="A0A0F9RZP4"/>
<dbReference type="PANTHER" id="PTHR35562">
    <property type="entry name" value="DNA ENDONUCLEASE SMRA-RELATED"/>
    <property type="match status" value="1"/>
</dbReference>
<dbReference type="SMART" id="SM00463">
    <property type="entry name" value="SMR"/>
    <property type="match status" value="1"/>
</dbReference>
<sequence>MKSKPSKIDLHEIALFREEVGEIEQIEQDKIHPVTKQIKPIPRYQQQRTHQEFSDTFSEDYEPHTITGEESLAFRRSGIQERLFSRLRNGHLEMEAELDLHGMTITIAHHALAEFLHDCQQYNIRCVRIIHGKGWSSQHQKPVLKSKLNGWLQQAEDVLAFCSAPIEDGGTGAVYVLLRRKKTA</sequence>
<gene>
    <name evidence="2" type="ORF">LCGC14_0582390</name>
</gene>
<dbReference type="Pfam" id="PF01713">
    <property type="entry name" value="Smr"/>
    <property type="match status" value="1"/>
</dbReference>
<dbReference type="PANTHER" id="PTHR35562:SF2">
    <property type="entry name" value="DNA ENDONUCLEASE SMRA-RELATED"/>
    <property type="match status" value="1"/>
</dbReference>
<dbReference type="InterPro" id="IPR002625">
    <property type="entry name" value="Smr_dom"/>
</dbReference>
<comment type="caution">
    <text evidence="2">The sequence shown here is derived from an EMBL/GenBank/DDBJ whole genome shotgun (WGS) entry which is preliminary data.</text>
</comment>
<name>A0A0F9RZP4_9ZZZZ</name>
<accession>A0A0F9RZP4</accession>
<dbReference type="InterPro" id="IPR036063">
    <property type="entry name" value="Smr_dom_sf"/>
</dbReference>
<dbReference type="Gene3D" id="3.30.1370.110">
    <property type="match status" value="1"/>
</dbReference>
<protein>
    <recommendedName>
        <fullName evidence="1">Smr domain-containing protein</fullName>
    </recommendedName>
</protein>
<proteinExistence type="predicted"/>
<feature type="domain" description="Smr" evidence="1">
    <location>
        <begin position="98"/>
        <end position="179"/>
    </location>
</feature>